<sequence>MPRPKQKTKSQDLARIRTNQQRCRQRRRDYVTELEQRIAEYEDSFGRKVETLQTSIDELKRENERLKGLLGASGEGRGAAEGISITDTIAAATSIETGSGARANVTSLEKSFRLLPTGDIDPGLDGSVEGTETDSPAGPEPTLLQSFKTLPDLIENQLDGLDMSQPSLQWTTSIPPSPPSMLRSISTELATPNLSDYFSNMLDPQSTCCSQPDWLQWLSTTPMDIEPTNTVQETDTTLCTAAFGLVMRCNKRNASIGEIEAKLRCGYRSAVFQWEGCRVENRVLLAVLSEIA</sequence>
<dbReference type="STRING" id="1388766.A0A017SJF6"/>
<reference evidence="3" key="1">
    <citation type="journal article" date="2014" name="Nat. Commun.">
        <title>Genomic adaptations of the halophilic Dead Sea filamentous fungus Eurotium rubrum.</title>
        <authorList>
            <person name="Kis-Papo T."/>
            <person name="Weig A.R."/>
            <person name="Riley R."/>
            <person name="Persoh D."/>
            <person name="Salamov A."/>
            <person name="Sun H."/>
            <person name="Lipzen A."/>
            <person name="Wasser S.P."/>
            <person name="Rambold G."/>
            <person name="Grigoriev I.V."/>
            <person name="Nevo E."/>
        </authorList>
    </citation>
    <scope>NUCLEOTIDE SEQUENCE [LARGE SCALE GENOMIC DNA]</scope>
    <source>
        <strain evidence="3">CBS 135680</strain>
    </source>
</reference>
<dbReference type="OrthoDB" id="4505928at2759"/>
<dbReference type="PANTHER" id="PTHR42070">
    <property type="entry name" value="FILAMENT ASSOCIATED PROTEIN, PUTATIVE (AFU_ORTHOLOGUE AFUA_8G06630)-RELATED"/>
    <property type="match status" value="1"/>
</dbReference>
<organism evidence="2 3">
    <name type="scientific">Aspergillus ruber (strain CBS 135680)</name>
    <dbReference type="NCBI Taxonomy" id="1388766"/>
    <lineage>
        <taxon>Eukaryota</taxon>
        <taxon>Fungi</taxon>
        <taxon>Dikarya</taxon>
        <taxon>Ascomycota</taxon>
        <taxon>Pezizomycotina</taxon>
        <taxon>Eurotiomycetes</taxon>
        <taxon>Eurotiomycetidae</taxon>
        <taxon>Eurotiales</taxon>
        <taxon>Aspergillaceae</taxon>
        <taxon>Aspergillus</taxon>
        <taxon>Aspergillus subgen. Aspergillus</taxon>
    </lineage>
</organism>
<dbReference type="Proteomes" id="UP000019804">
    <property type="component" value="Unassembled WGS sequence"/>
</dbReference>
<dbReference type="RefSeq" id="XP_040640143.1">
    <property type="nucleotide sequence ID" value="XM_040778446.1"/>
</dbReference>
<evidence type="ECO:0000313" key="3">
    <source>
        <dbReference type="Proteomes" id="UP000019804"/>
    </source>
</evidence>
<evidence type="ECO:0008006" key="4">
    <source>
        <dbReference type="Google" id="ProtNLM"/>
    </source>
</evidence>
<evidence type="ECO:0000256" key="1">
    <source>
        <dbReference type="SAM" id="MobiDB-lite"/>
    </source>
</evidence>
<dbReference type="PANTHER" id="PTHR42070:SF1">
    <property type="entry name" value="FILAMENT ASSOCIATED PROTEIN, PUTATIVE (AFU_ORTHOLOGUE AFUA_8G06630)-RELATED"/>
    <property type="match status" value="1"/>
</dbReference>
<dbReference type="InterPro" id="IPR046347">
    <property type="entry name" value="bZIP_sf"/>
</dbReference>
<dbReference type="GO" id="GO:0003700">
    <property type="term" value="F:DNA-binding transcription factor activity"/>
    <property type="evidence" value="ECO:0007669"/>
    <property type="project" value="InterPro"/>
</dbReference>
<feature type="region of interest" description="Disordered" evidence="1">
    <location>
        <begin position="1"/>
        <end position="28"/>
    </location>
</feature>
<evidence type="ECO:0000313" key="2">
    <source>
        <dbReference type="EMBL" id="EYE96455.1"/>
    </source>
</evidence>
<dbReference type="AlphaFoldDB" id="A0A017SJF6"/>
<dbReference type="Gene3D" id="1.20.5.170">
    <property type="match status" value="1"/>
</dbReference>
<dbReference type="HOGENOM" id="CLU_084857_0_0_1"/>
<gene>
    <name evidence="2" type="ORF">EURHEDRAFT_352912</name>
</gene>
<protein>
    <recommendedName>
        <fullName evidence="4">BZIP domain-containing protein</fullName>
    </recommendedName>
</protein>
<feature type="region of interest" description="Disordered" evidence="1">
    <location>
        <begin position="116"/>
        <end position="142"/>
    </location>
</feature>
<dbReference type="SUPFAM" id="SSF57959">
    <property type="entry name" value="Leucine zipper domain"/>
    <property type="match status" value="1"/>
</dbReference>
<dbReference type="EMBL" id="KK088418">
    <property type="protein sequence ID" value="EYE96455.1"/>
    <property type="molecule type" value="Genomic_DNA"/>
</dbReference>
<keyword evidence="3" id="KW-1185">Reference proteome</keyword>
<accession>A0A017SJF6</accession>
<proteinExistence type="predicted"/>
<dbReference type="GeneID" id="63693570"/>
<name>A0A017SJF6_ASPRC</name>